<comment type="caution">
    <text evidence="1">The sequence shown here is derived from an EMBL/GenBank/DDBJ whole genome shotgun (WGS) entry which is preliminary data.</text>
</comment>
<dbReference type="EMBL" id="NIGF01000016">
    <property type="protein sequence ID" value="PQV63091.1"/>
    <property type="molecule type" value="Genomic_DNA"/>
</dbReference>
<evidence type="ECO:0000313" key="2">
    <source>
        <dbReference type="Proteomes" id="UP000237684"/>
    </source>
</evidence>
<protein>
    <submittedName>
        <fullName evidence="1">Uncharacterized protein</fullName>
    </submittedName>
</protein>
<keyword evidence="2" id="KW-1185">Reference proteome</keyword>
<dbReference type="Proteomes" id="UP000237684">
    <property type="component" value="Unassembled WGS sequence"/>
</dbReference>
<gene>
    <name evidence="1" type="ORF">B1R32_11668</name>
</gene>
<evidence type="ECO:0000313" key="1">
    <source>
        <dbReference type="EMBL" id="PQV63091.1"/>
    </source>
</evidence>
<dbReference type="AlphaFoldDB" id="A0A2S8SQK9"/>
<dbReference type="InParanoid" id="A0A2S8SQK9"/>
<proteinExistence type="predicted"/>
<reference evidence="1 2" key="1">
    <citation type="journal article" date="2018" name="Syst. Appl. Microbiol.">
        <title>Abditibacterium utsteinense sp. nov., the first cultivated member of candidate phylum FBP, isolated from ice-free Antarctic soil samples.</title>
        <authorList>
            <person name="Tahon G."/>
            <person name="Tytgat B."/>
            <person name="Lebbe L."/>
            <person name="Carlier A."/>
            <person name="Willems A."/>
        </authorList>
    </citation>
    <scope>NUCLEOTIDE SEQUENCE [LARGE SCALE GENOMIC DNA]</scope>
    <source>
        <strain evidence="1 2">LMG 29911</strain>
    </source>
</reference>
<name>A0A2S8SQK9_9BACT</name>
<sequence>MWMYLDEQWVNLAQICRVKFTTPQGQLQAFLFMSDARSITVKNSEELAALQDYLEADPAEAPR</sequence>
<accession>A0A2S8SQK9</accession>
<dbReference type="RefSeq" id="WP_106380827.1">
    <property type="nucleotide sequence ID" value="NZ_NIGF01000016.1"/>
</dbReference>
<organism evidence="1 2">
    <name type="scientific">Abditibacterium utsteinense</name>
    <dbReference type="NCBI Taxonomy" id="1960156"/>
    <lineage>
        <taxon>Bacteria</taxon>
        <taxon>Pseudomonadati</taxon>
        <taxon>Abditibacteriota</taxon>
        <taxon>Abditibacteriia</taxon>
        <taxon>Abditibacteriales</taxon>
        <taxon>Abditibacteriaceae</taxon>
        <taxon>Abditibacterium</taxon>
    </lineage>
</organism>